<dbReference type="Pfam" id="PF26379">
    <property type="entry name" value="FimL_2nd"/>
    <property type="match status" value="1"/>
</dbReference>
<feature type="region of interest" description="Disordered" evidence="12">
    <location>
        <begin position="1276"/>
        <end position="1296"/>
    </location>
</feature>
<name>A0A363UIY6_9GAMM</name>
<keyword evidence="18" id="KW-1185">Reference proteome</keyword>
<dbReference type="PROSITE" id="PS50110">
    <property type="entry name" value="RESPONSE_REGULATORY"/>
    <property type="match status" value="1"/>
</dbReference>
<evidence type="ECO:0000259" key="16">
    <source>
        <dbReference type="PROSITE" id="PS50894"/>
    </source>
</evidence>
<feature type="compositionally biased region" description="Low complexity" evidence="12">
    <location>
        <begin position="1025"/>
        <end position="1043"/>
    </location>
</feature>
<reference evidence="17 18" key="1">
    <citation type="submission" date="2018-05" db="EMBL/GenBank/DDBJ databases">
        <title>Abyssibacter profundi OUC007T gen. nov., sp. nov, a marine bacterium isolated from seawater of the Mariana Trench.</title>
        <authorList>
            <person name="Zhou S."/>
        </authorList>
    </citation>
    <scope>NUCLEOTIDE SEQUENCE [LARGE SCALE GENOMIC DNA]</scope>
    <source>
        <strain evidence="17 18">OUC007</strain>
    </source>
</reference>
<feature type="domain" description="Response regulatory" evidence="14">
    <location>
        <begin position="2092"/>
        <end position="2208"/>
    </location>
</feature>
<feature type="domain" description="HPt" evidence="16">
    <location>
        <begin position="869"/>
        <end position="974"/>
    </location>
</feature>
<evidence type="ECO:0000313" key="17">
    <source>
        <dbReference type="EMBL" id="PWN55389.1"/>
    </source>
</evidence>
<feature type="domain" description="HPt" evidence="16">
    <location>
        <begin position="600"/>
        <end position="704"/>
    </location>
</feature>
<feature type="coiled-coil region" evidence="11">
    <location>
        <begin position="1620"/>
        <end position="1654"/>
    </location>
</feature>
<feature type="domain" description="CheW-like" evidence="15">
    <location>
        <begin position="1926"/>
        <end position="2069"/>
    </location>
</feature>
<evidence type="ECO:0000256" key="3">
    <source>
        <dbReference type="ARBA" id="ARBA00021495"/>
    </source>
</evidence>
<keyword evidence="5" id="KW-0808">Transferase</keyword>
<feature type="modified residue" description="Phosphohistidine" evidence="9">
    <location>
        <position position="1433"/>
    </location>
</feature>
<dbReference type="SUPFAM" id="SSF50341">
    <property type="entry name" value="CheW-like"/>
    <property type="match status" value="1"/>
</dbReference>
<evidence type="ECO:0000256" key="8">
    <source>
        <dbReference type="ARBA" id="ARBA00035100"/>
    </source>
</evidence>
<dbReference type="Pfam" id="PF02518">
    <property type="entry name" value="HATPase_c"/>
    <property type="match status" value="1"/>
</dbReference>
<dbReference type="CDD" id="cd00088">
    <property type="entry name" value="HPT"/>
    <property type="match status" value="5"/>
</dbReference>
<dbReference type="SMART" id="SM00387">
    <property type="entry name" value="HATPase_c"/>
    <property type="match status" value="1"/>
</dbReference>
<dbReference type="InterPro" id="IPR008207">
    <property type="entry name" value="Sig_transdc_His_kin_Hpt_dom"/>
</dbReference>
<dbReference type="InterPro" id="IPR002545">
    <property type="entry name" value="CheW-lke_dom"/>
</dbReference>
<dbReference type="Gene3D" id="2.30.30.40">
    <property type="entry name" value="SH3 Domains"/>
    <property type="match status" value="1"/>
</dbReference>
<dbReference type="InterPro" id="IPR058661">
    <property type="entry name" value="FimL_2nd"/>
</dbReference>
<feature type="region of interest" description="Disordered" evidence="12">
    <location>
        <begin position="1244"/>
        <end position="1263"/>
    </location>
</feature>
<evidence type="ECO:0000256" key="5">
    <source>
        <dbReference type="ARBA" id="ARBA00022679"/>
    </source>
</evidence>
<keyword evidence="11" id="KW-0175">Coiled coil</keyword>
<evidence type="ECO:0000256" key="7">
    <source>
        <dbReference type="ARBA" id="ARBA00023012"/>
    </source>
</evidence>
<comment type="caution">
    <text evidence="17">The sequence shown here is derived from an EMBL/GenBank/DDBJ whole genome shotgun (WGS) entry which is preliminary data.</text>
</comment>
<dbReference type="SUPFAM" id="SSF47226">
    <property type="entry name" value="Histidine-containing phosphotransfer domain, HPT domain"/>
    <property type="match status" value="6"/>
</dbReference>
<organism evidence="17 18">
    <name type="scientific">Abyssibacter profundi</name>
    <dbReference type="NCBI Taxonomy" id="2182787"/>
    <lineage>
        <taxon>Bacteria</taxon>
        <taxon>Pseudomonadati</taxon>
        <taxon>Pseudomonadota</taxon>
        <taxon>Gammaproteobacteria</taxon>
        <taxon>Chromatiales</taxon>
        <taxon>Oceanococcaceae</taxon>
        <taxon>Abyssibacter</taxon>
    </lineage>
</organism>
<dbReference type="EMBL" id="QEQK01000011">
    <property type="protein sequence ID" value="PWN55389.1"/>
    <property type="molecule type" value="Genomic_DNA"/>
</dbReference>
<dbReference type="InterPro" id="IPR001789">
    <property type="entry name" value="Sig_transdc_resp-reg_receiver"/>
</dbReference>
<dbReference type="PANTHER" id="PTHR43395">
    <property type="entry name" value="SENSOR HISTIDINE KINASE CHEA"/>
    <property type="match status" value="1"/>
</dbReference>
<dbReference type="InterPro" id="IPR004358">
    <property type="entry name" value="Sig_transdc_His_kin-like_C"/>
</dbReference>
<evidence type="ECO:0000256" key="2">
    <source>
        <dbReference type="ARBA" id="ARBA00012438"/>
    </source>
</evidence>
<keyword evidence="4 10" id="KW-0597">Phosphoprotein</keyword>
<accession>A0A363UIY6</accession>
<dbReference type="Proteomes" id="UP000251800">
    <property type="component" value="Unassembled WGS sequence"/>
</dbReference>
<gene>
    <name evidence="17" type="ORF">DEH80_12975</name>
</gene>
<protein>
    <recommendedName>
        <fullName evidence="3">Chemotaxis protein CheA</fullName>
        <ecNumber evidence="2">2.7.13.3</ecNumber>
    </recommendedName>
</protein>
<evidence type="ECO:0000313" key="18">
    <source>
        <dbReference type="Proteomes" id="UP000251800"/>
    </source>
</evidence>
<feature type="region of interest" description="Disordered" evidence="12">
    <location>
        <begin position="998"/>
        <end position="1051"/>
    </location>
</feature>
<keyword evidence="6" id="KW-0418">Kinase</keyword>
<dbReference type="PANTHER" id="PTHR43395:SF8">
    <property type="entry name" value="HISTIDINE KINASE"/>
    <property type="match status" value="1"/>
</dbReference>
<dbReference type="PRINTS" id="PR00344">
    <property type="entry name" value="BCTRLSENSOR"/>
</dbReference>
<dbReference type="SMART" id="SM00448">
    <property type="entry name" value="REC"/>
    <property type="match status" value="1"/>
</dbReference>
<dbReference type="Gene3D" id="3.30.565.10">
    <property type="entry name" value="Histidine kinase-like ATPase, C-terminal domain"/>
    <property type="match status" value="1"/>
</dbReference>
<evidence type="ECO:0000256" key="12">
    <source>
        <dbReference type="SAM" id="MobiDB-lite"/>
    </source>
</evidence>
<comment type="function">
    <text evidence="8">Involved in the transmission of sensory signals from the chemoreceptors to the flagellar motors. CheA is autophosphorylated; it can transfer its phosphate group to either CheB or CheY.</text>
</comment>
<feature type="domain" description="HPt" evidence="16">
    <location>
        <begin position="1385"/>
        <end position="1496"/>
    </location>
</feature>
<feature type="domain" description="HPt" evidence="16">
    <location>
        <begin position="734"/>
        <end position="839"/>
    </location>
</feature>
<evidence type="ECO:0000256" key="10">
    <source>
        <dbReference type="PROSITE-ProRule" id="PRU00169"/>
    </source>
</evidence>
<feature type="region of interest" description="Disordered" evidence="12">
    <location>
        <begin position="1188"/>
        <end position="1216"/>
    </location>
</feature>
<feature type="domain" description="HPt" evidence="16">
    <location>
        <begin position="1061"/>
        <end position="1165"/>
    </location>
</feature>
<dbReference type="InterPro" id="IPR036061">
    <property type="entry name" value="CheW-like_dom_sf"/>
</dbReference>
<dbReference type="SMART" id="SM00260">
    <property type="entry name" value="CheW"/>
    <property type="match status" value="1"/>
</dbReference>
<feature type="compositionally biased region" description="Low complexity" evidence="12">
    <location>
        <begin position="1276"/>
        <end position="1285"/>
    </location>
</feature>
<keyword evidence="7" id="KW-0902">Two-component regulatory system</keyword>
<dbReference type="InterPro" id="IPR051315">
    <property type="entry name" value="Bact_Chemotaxis_CheA"/>
</dbReference>
<dbReference type="InterPro" id="IPR036890">
    <property type="entry name" value="HATPase_C_sf"/>
</dbReference>
<evidence type="ECO:0000256" key="1">
    <source>
        <dbReference type="ARBA" id="ARBA00000085"/>
    </source>
</evidence>
<feature type="modified residue" description="Phosphohistidine" evidence="9">
    <location>
        <position position="782"/>
    </location>
</feature>
<evidence type="ECO:0000256" key="9">
    <source>
        <dbReference type="PROSITE-ProRule" id="PRU00110"/>
    </source>
</evidence>
<dbReference type="Gene3D" id="1.20.120.160">
    <property type="entry name" value="HPT domain"/>
    <property type="match status" value="5"/>
</dbReference>
<evidence type="ECO:0000259" key="14">
    <source>
        <dbReference type="PROSITE" id="PS50110"/>
    </source>
</evidence>
<dbReference type="Pfam" id="PF01584">
    <property type="entry name" value="CheW"/>
    <property type="match status" value="1"/>
</dbReference>
<feature type="domain" description="Histidine kinase" evidence="13">
    <location>
        <begin position="1788"/>
        <end position="1924"/>
    </location>
</feature>
<dbReference type="FunFam" id="3.30.565.10:FF:000016">
    <property type="entry name" value="Chemotaxis protein CheA, putative"/>
    <property type="match status" value="1"/>
</dbReference>
<dbReference type="InterPro" id="IPR036641">
    <property type="entry name" value="HPT_dom_sf"/>
</dbReference>
<evidence type="ECO:0000256" key="6">
    <source>
        <dbReference type="ARBA" id="ARBA00022777"/>
    </source>
</evidence>
<proteinExistence type="predicted"/>
<dbReference type="PROSITE" id="PS50109">
    <property type="entry name" value="HIS_KIN"/>
    <property type="match status" value="1"/>
</dbReference>
<dbReference type="OrthoDB" id="9803176at2"/>
<evidence type="ECO:0000259" key="13">
    <source>
        <dbReference type="PROSITE" id="PS50109"/>
    </source>
</evidence>
<dbReference type="SMART" id="SM01231">
    <property type="entry name" value="H-kinase_dim"/>
    <property type="match status" value="1"/>
</dbReference>
<dbReference type="SMART" id="SM00073">
    <property type="entry name" value="HPT"/>
    <property type="match status" value="5"/>
</dbReference>
<feature type="compositionally biased region" description="Low complexity" evidence="12">
    <location>
        <begin position="1356"/>
        <end position="1372"/>
    </location>
</feature>
<feature type="modified residue" description="Phosphohistidine" evidence="9">
    <location>
        <position position="1108"/>
    </location>
</feature>
<dbReference type="InterPro" id="IPR003594">
    <property type="entry name" value="HATPase_dom"/>
</dbReference>
<dbReference type="GO" id="GO:0006935">
    <property type="term" value="P:chemotaxis"/>
    <property type="evidence" value="ECO:0007669"/>
    <property type="project" value="InterPro"/>
</dbReference>
<dbReference type="GO" id="GO:0005737">
    <property type="term" value="C:cytoplasm"/>
    <property type="evidence" value="ECO:0007669"/>
    <property type="project" value="InterPro"/>
</dbReference>
<dbReference type="GO" id="GO:0000155">
    <property type="term" value="F:phosphorelay sensor kinase activity"/>
    <property type="evidence" value="ECO:0007669"/>
    <property type="project" value="InterPro"/>
</dbReference>
<evidence type="ECO:0000256" key="4">
    <source>
        <dbReference type="ARBA" id="ARBA00022553"/>
    </source>
</evidence>
<dbReference type="PROSITE" id="PS50894">
    <property type="entry name" value="HPT"/>
    <property type="match status" value="5"/>
</dbReference>
<evidence type="ECO:0000259" key="15">
    <source>
        <dbReference type="PROSITE" id="PS50851"/>
    </source>
</evidence>
<dbReference type="Pfam" id="PF01627">
    <property type="entry name" value="Hpt"/>
    <property type="match status" value="5"/>
</dbReference>
<dbReference type="PROSITE" id="PS50851">
    <property type="entry name" value="CHEW"/>
    <property type="match status" value="1"/>
</dbReference>
<feature type="modified residue" description="4-aspartylphosphate" evidence="10">
    <location>
        <position position="2141"/>
    </location>
</feature>
<feature type="modified residue" description="Phosphohistidine" evidence="9">
    <location>
        <position position="647"/>
    </location>
</feature>
<comment type="catalytic activity">
    <reaction evidence="1">
        <text>ATP + protein L-histidine = ADP + protein N-phospho-L-histidine.</text>
        <dbReference type="EC" id="2.7.13.3"/>
    </reaction>
</comment>
<sequence length="2217" mass="239125">MSAVMRSVRHDLSNGLHWLRGELEQSLARVRDHIDQSMEREDADLLLQKCVVELHQIRGIATVIQCYGAANLADAMKVTVQALASDEAEIRDREAAITALLGASVQLSDYLDLLSGGEQDALLVFHPIINELRVSCGQGVLSEADLVTRHIFDAGLVELDAVIDASREAPASVSARKLLPALHKAMRGWVRGEDRIDSLKRIGRITEHLQSQANGPACRLMMQAAAAAVECLLALKLSDSLELKRQMGQVGELTKRLAMTGESTDDSAAMVRAAVRLGVEVHRSGARSHRARALIERLELDDCLVPDARIEQLRTRVRGPNTDVLTRVATEIREDFAQVKDEIDLAIRTGQRAPEQHESMARTLKRVSDTLSMLDLGALQRVIDHQADVLDKLALDAADSSWMELATALLLVEHNLEDALFGHVRAGSGEEDRRDPATVLAAPPPVKLDHREGAAAALRESLINVSQLKDQISEYIDRGEPGLLADAKRMLHQVESALSLLESERGAGLVARLRESIGQDGFRDIRDDVALADQFADAVALAECYLEALQRRQPQTAHLLDQLEAKLDAAGAEIEEAEEPVTVADDAATGGIQIPEPVNPDEIDPEIREVFLEEAVEVLETLRGHLPGFLRDTENKDTLGTIRRAFHTLKGSGRMVGANDIGEFGWSVEHMLNRCLEGALSVTPAVVKTLEQAVNALPGVIDNFRQGEPLSDEARALVAQTDRVARGAHVDELDDDYDPEIHRIFREDARQHLDTMRQWLDDVPANEHGRFPVSQELVRALHTVTGSAAALSLESVSELASELENLCETVMSAGLGLGDTERTLVYESMTELGAWLDADESGAGSHPGLDALRERAAQAHRELPEDVRKASARRRLVVTFTDEAAELLDTVEQELQAWKATPTAEHHARKVGDALHTLKGSASMADIEDVREQAAAMRERVLAQDAADAGAPDEAWFATMNDSVETVYQLLDAHRSGLAMPSAVAQAALFETAEPADDAAEAVVGDPATEPDNADALSASVAETPAAQVSSESAEVESPSHEATSVEVDASAPAESALDDDAAFDAELAATFAEEAGELLQDIDRAFSSFEDDPQRGEPLDEIARALHTLKGGARTAGIAALGTASHRLEDVVGAMQSGQLSRDAAVVSQLHNVVDGFHGLVDQLSRAETLDASRVLDDIEDLQRLGSQAAATPAADSGDVHDEPDVPDGDASAVDAPVQLSPDVSESSDGLPLVDEGTVAASTTGDVDSASDPMGVEEPPIAPPEDVLQVTEVAPDPQTADPAPEAAPPSDPVETPAEDAFEIELDLSEFESMEMAPDETSLSDDRSEGAVVPETPEALQSSVEDALTLPAEPPVTVAPSSSETAASSVATDETPAAPDDTGLLAGLDQEVVDIFLSEARELLDEMGTALSGLAAAPERQDDAIASVRRCLHTLKGSARMAGLDALGEQTHVLETELEAQLPGGQFTPQWLRDAETGVEQLAVATDEVERIFRGQAPATALVTPLADEPPLPEPAPEQVQAAAPVAVDDPLPANEERVVSEQDLLIDDGEDVSEVAATTEDAEPDPVEPVEVREWDERLFWTPDTQQDQASLVRRETARVTVEQLDTMLNQAGEVGIFHSRLEAQSTSQAAQLNELQQTITRARAQLRQMDLETDAQIQARQQGRADQNPDRYEDEFDPLEMDRYTRMQELSRALNESVADLENIHETLSEQVAEADGMLRHQGQINTSLQQGLMSTLMVPFSRQVQRLQRVVRQTASEFGRAVVAEFEGIESEMDRNVLERMTGPLEHLLRNAVYHGIESPEDRLAAGKSETGRIDVRLRREGTQLVMEVADDGRGLDLLKIRGKAIERGLLSPTAEPSDEAVAQFIFEPGFSTADALSQVAGRGVGMDVVGAEVKHLGGSVDVRSELGKGVRFLIRLPLSLAISRALLMSVGEETYAVPIGGVQGIGRLPADDLASMAASETPAFQYGGEHYAVRYVGSLLGLPTPDSFEARNLPVILTAYTEGLGGEERRVALVCDQVLGNREIVSKQVGPQVGAIEGMAGATIMPDGEVVLILDLSALLRADAQCATLAPRTAESNVAPTDSPHELTVMVVDDSITMRRVAERLLGRNGYQVTTAKDGMDAMAQLQSERPDVMLLDIEMPRVDGFEVATYVRNTPELSSLPIIMITSRSGDKHRERAARIGVNRYLIKPYQEAQLLGEIESVLADSQEPRHG</sequence>
<evidence type="ECO:0000256" key="11">
    <source>
        <dbReference type="SAM" id="Coils"/>
    </source>
</evidence>
<feature type="modified residue" description="Phosphohistidine" evidence="9">
    <location>
        <position position="916"/>
    </location>
</feature>
<dbReference type="InterPro" id="IPR004105">
    <property type="entry name" value="CheA-like_dim"/>
</dbReference>
<dbReference type="InterPro" id="IPR005467">
    <property type="entry name" value="His_kinase_dom"/>
</dbReference>
<dbReference type="SUPFAM" id="SSF55874">
    <property type="entry name" value="ATPase domain of HSP90 chaperone/DNA topoisomerase II/histidine kinase"/>
    <property type="match status" value="1"/>
</dbReference>
<dbReference type="Pfam" id="PF00072">
    <property type="entry name" value="Response_reg"/>
    <property type="match status" value="1"/>
</dbReference>
<dbReference type="InterPro" id="IPR011006">
    <property type="entry name" value="CheY-like_superfamily"/>
</dbReference>
<feature type="region of interest" description="Disordered" evidence="12">
    <location>
        <begin position="1315"/>
        <end position="1384"/>
    </location>
</feature>
<dbReference type="EC" id="2.7.13.3" evidence="2"/>
<dbReference type="Gene3D" id="3.40.50.2300">
    <property type="match status" value="1"/>
</dbReference>
<dbReference type="SUPFAM" id="SSF52172">
    <property type="entry name" value="CheY-like"/>
    <property type="match status" value="1"/>
</dbReference>